<sequence length="101" mass="11264">MKRNRLAMFFFMPYISPGQKMLTDLPYFLQHTLHGDVSRFGYWGTKVLKRGQTGSNANLSGVQLQDEGGICNAAVAGVVKGCCISSQMPAYLSPFHYYHVL</sequence>
<proteinExistence type="predicted"/>
<reference evidence="2" key="1">
    <citation type="journal article" date="2016" name="Nature">
        <title>Genome evolution in the allotetraploid frog Xenopus laevis.</title>
        <authorList>
            <person name="Session A.M."/>
            <person name="Uno Y."/>
            <person name="Kwon T."/>
            <person name="Chapman J.A."/>
            <person name="Toyoda A."/>
            <person name="Takahashi S."/>
            <person name="Fukui A."/>
            <person name="Hikosaka A."/>
            <person name="Suzuki A."/>
            <person name="Kondo M."/>
            <person name="van Heeringen S.J."/>
            <person name="Quigley I."/>
            <person name="Heinz S."/>
            <person name="Ogino H."/>
            <person name="Ochi H."/>
            <person name="Hellsten U."/>
            <person name="Lyons J.B."/>
            <person name="Simakov O."/>
            <person name="Putnam N."/>
            <person name="Stites J."/>
            <person name="Kuroki Y."/>
            <person name="Tanaka T."/>
            <person name="Michiue T."/>
            <person name="Watanabe M."/>
            <person name="Bogdanovic O."/>
            <person name="Lister R."/>
            <person name="Georgiou G."/>
            <person name="Paranjpe S.S."/>
            <person name="van Kruijsbergen I."/>
            <person name="Shu S."/>
            <person name="Carlson J."/>
            <person name="Kinoshita T."/>
            <person name="Ohta Y."/>
            <person name="Mawaribuchi S."/>
            <person name="Jenkins J."/>
            <person name="Grimwood J."/>
            <person name="Schmutz J."/>
            <person name="Mitros T."/>
            <person name="Mozaffari S.V."/>
            <person name="Suzuki Y."/>
            <person name="Haramoto Y."/>
            <person name="Yamamoto T.S."/>
            <person name="Takagi C."/>
            <person name="Heald R."/>
            <person name="Miller K."/>
            <person name="Haudenschild C."/>
            <person name="Kitzman J."/>
            <person name="Nakayama T."/>
            <person name="Izutsu Y."/>
            <person name="Robert J."/>
            <person name="Fortriede J."/>
            <person name="Burns K."/>
            <person name="Lotay V."/>
            <person name="Karimi K."/>
            <person name="Yasuoka Y."/>
            <person name="Dichmann D.S."/>
            <person name="Flajnik M.F."/>
            <person name="Houston D.W."/>
            <person name="Shendure J."/>
            <person name="DuPasquier L."/>
            <person name="Vize P.D."/>
            <person name="Zorn A.M."/>
            <person name="Ito M."/>
            <person name="Marcotte E.M."/>
            <person name="Wallingford J.B."/>
            <person name="Ito Y."/>
            <person name="Asashima M."/>
            <person name="Ueno N."/>
            <person name="Matsuda Y."/>
            <person name="Veenstra G.J."/>
            <person name="Fujiyama A."/>
            <person name="Harland R.M."/>
            <person name="Taira M."/>
            <person name="Rokhsar D.S."/>
        </authorList>
    </citation>
    <scope>NUCLEOTIDE SEQUENCE [LARGE SCALE GENOMIC DNA]</scope>
    <source>
        <strain evidence="2">J</strain>
    </source>
</reference>
<gene>
    <name evidence="1" type="ORF">XELAEV_18022108mg</name>
</gene>
<evidence type="ECO:0000313" key="1">
    <source>
        <dbReference type="EMBL" id="OCT83970.1"/>
    </source>
</evidence>
<accession>A0A974D4H6</accession>
<dbReference type="Proteomes" id="UP000694892">
    <property type="component" value="Chromosome 4L"/>
</dbReference>
<dbReference type="AlphaFoldDB" id="A0A974D4H6"/>
<protein>
    <submittedName>
        <fullName evidence="1">Uncharacterized protein</fullName>
    </submittedName>
</protein>
<dbReference type="EMBL" id="CM004472">
    <property type="protein sequence ID" value="OCT83970.1"/>
    <property type="molecule type" value="Genomic_DNA"/>
</dbReference>
<name>A0A974D4H6_XENLA</name>
<organism evidence="1 2">
    <name type="scientific">Xenopus laevis</name>
    <name type="common">African clawed frog</name>
    <dbReference type="NCBI Taxonomy" id="8355"/>
    <lineage>
        <taxon>Eukaryota</taxon>
        <taxon>Metazoa</taxon>
        <taxon>Chordata</taxon>
        <taxon>Craniata</taxon>
        <taxon>Vertebrata</taxon>
        <taxon>Euteleostomi</taxon>
        <taxon>Amphibia</taxon>
        <taxon>Batrachia</taxon>
        <taxon>Anura</taxon>
        <taxon>Pipoidea</taxon>
        <taxon>Pipidae</taxon>
        <taxon>Xenopodinae</taxon>
        <taxon>Xenopus</taxon>
        <taxon>Xenopus</taxon>
    </lineage>
</organism>
<evidence type="ECO:0000313" key="2">
    <source>
        <dbReference type="Proteomes" id="UP000694892"/>
    </source>
</evidence>